<dbReference type="InterPro" id="IPR012340">
    <property type="entry name" value="NA-bd_OB-fold"/>
</dbReference>
<dbReference type="AlphaFoldDB" id="D7MXV1"/>
<name>D7MXV1_ARALL</name>
<dbReference type="Pfam" id="PF08646">
    <property type="entry name" value="Rep_fac-A_C"/>
    <property type="match status" value="1"/>
</dbReference>
<dbReference type="PANTHER" id="PTHR47165:SF4">
    <property type="entry name" value="OS03G0429900 PROTEIN"/>
    <property type="match status" value="1"/>
</dbReference>
<dbReference type="Gene3D" id="2.40.50.140">
    <property type="entry name" value="Nucleic acid-binding proteins"/>
    <property type="match status" value="1"/>
</dbReference>
<dbReference type="Proteomes" id="UP000008694">
    <property type="component" value="Unassembled WGS sequence"/>
</dbReference>
<gene>
    <name evidence="2" type="ORF">ARALYDRAFT_920829</name>
</gene>
<accession>D7MXV1</accession>
<evidence type="ECO:0000259" key="1">
    <source>
        <dbReference type="Pfam" id="PF08646"/>
    </source>
</evidence>
<dbReference type="eggNOG" id="KOG0987">
    <property type="taxonomic scope" value="Eukaryota"/>
</dbReference>
<dbReference type="Gramene" id="scaffold_61400002.1">
    <property type="protein sequence ID" value="scaffold_61400002.1"/>
    <property type="gene ID" value="scaffold_61400002.1"/>
</dbReference>
<sequence>MGIKTEEPIARADTGAGIRKKELVSIHQLHEFISKTDEQKLKIHYNVSSPIYQKTQDADFLCNAKVLNVLQKNGWSYVSCTGCNRKLDKVGNALRCSKCVSSSVTGVVKYRVELAVHDGHDEATFVVFDNEMTKLTTKTAATLILENGNGGTRDDIPSCIEDLTGKQFLFQIKVTPFNFSSKHRTFTVSKLSEAYTNCTQV</sequence>
<feature type="domain" description="Replication factor A C-terminal" evidence="1">
    <location>
        <begin position="63"/>
        <end position="191"/>
    </location>
</feature>
<reference evidence="3" key="1">
    <citation type="journal article" date="2011" name="Nat. Genet.">
        <title>The Arabidopsis lyrata genome sequence and the basis of rapid genome size change.</title>
        <authorList>
            <person name="Hu T.T."/>
            <person name="Pattyn P."/>
            <person name="Bakker E.G."/>
            <person name="Cao J."/>
            <person name="Cheng J.-F."/>
            <person name="Clark R.M."/>
            <person name="Fahlgren N."/>
            <person name="Fawcett J.A."/>
            <person name="Grimwood J."/>
            <person name="Gundlach H."/>
            <person name="Haberer G."/>
            <person name="Hollister J.D."/>
            <person name="Ossowski S."/>
            <person name="Ottilar R.P."/>
            <person name="Salamov A.A."/>
            <person name="Schneeberger K."/>
            <person name="Spannagl M."/>
            <person name="Wang X."/>
            <person name="Yang L."/>
            <person name="Nasrallah M.E."/>
            <person name="Bergelson J."/>
            <person name="Carrington J.C."/>
            <person name="Gaut B.S."/>
            <person name="Schmutz J."/>
            <person name="Mayer K.F.X."/>
            <person name="Van de Peer Y."/>
            <person name="Grigoriev I.V."/>
            <person name="Nordborg M."/>
            <person name="Weigel D."/>
            <person name="Guo Y.-L."/>
        </authorList>
    </citation>
    <scope>NUCLEOTIDE SEQUENCE [LARGE SCALE GENOMIC DNA]</scope>
    <source>
        <strain evidence="3">cv. MN47</strain>
    </source>
</reference>
<proteinExistence type="predicted"/>
<protein>
    <recommendedName>
        <fullName evidence="1">Replication factor A C-terminal domain-containing protein</fullName>
    </recommendedName>
</protein>
<evidence type="ECO:0000313" key="3">
    <source>
        <dbReference type="Proteomes" id="UP000008694"/>
    </source>
</evidence>
<dbReference type="InterPro" id="IPR013955">
    <property type="entry name" value="Rep_factor-A_C"/>
</dbReference>
<dbReference type="STRING" id="81972.D7MXV1"/>
<keyword evidence="3" id="KW-1185">Reference proteome</keyword>
<evidence type="ECO:0000313" key="2">
    <source>
        <dbReference type="EMBL" id="EFH38632.1"/>
    </source>
</evidence>
<organism evidence="3">
    <name type="scientific">Arabidopsis lyrata subsp. lyrata</name>
    <name type="common">Lyre-leaved rock-cress</name>
    <dbReference type="NCBI Taxonomy" id="81972"/>
    <lineage>
        <taxon>Eukaryota</taxon>
        <taxon>Viridiplantae</taxon>
        <taxon>Streptophyta</taxon>
        <taxon>Embryophyta</taxon>
        <taxon>Tracheophyta</taxon>
        <taxon>Spermatophyta</taxon>
        <taxon>Magnoliopsida</taxon>
        <taxon>eudicotyledons</taxon>
        <taxon>Gunneridae</taxon>
        <taxon>Pentapetalae</taxon>
        <taxon>rosids</taxon>
        <taxon>malvids</taxon>
        <taxon>Brassicales</taxon>
        <taxon>Brassicaceae</taxon>
        <taxon>Camelineae</taxon>
        <taxon>Arabidopsis</taxon>
    </lineage>
</organism>
<dbReference type="EMBL" id="GL349105">
    <property type="protein sequence ID" value="EFH38632.1"/>
    <property type="molecule type" value="Genomic_DNA"/>
</dbReference>
<dbReference type="SUPFAM" id="SSF50249">
    <property type="entry name" value="Nucleic acid-binding proteins"/>
    <property type="match status" value="1"/>
</dbReference>
<dbReference type="PANTHER" id="PTHR47165">
    <property type="entry name" value="OS03G0429900 PROTEIN"/>
    <property type="match status" value="1"/>
</dbReference>
<dbReference type="HOGENOM" id="CLU_019382_3_2_1"/>